<gene>
    <name evidence="2" type="ORF">LSH36_100g02014</name>
</gene>
<dbReference type="Proteomes" id="UP001208570">
    <property type="component" value="Unassembled WGS sequence"/>
</dbReference>
<feature type="compositionally biased region" description="Acidic residues" evidence="1">
    <location>
        <begin position="204"/>
        <end position="214"/>
    </location>
</feature>
<organism evidence="2 3">
    <name type="scientific">Paralvinella palmiformis</name>
    <dbReference type="NCBI Taxonomy" id="53620"/>
    <lineage>
        <taxon>Eukaryota</taxon>
        <taxon>Metazoa</taxon>
        <taxon>Spiralia</taxon>
        <taxon>Lophotrochozoa</taxon>
        <taxon>Annelida</taxon>
        <taxon>Polychaeta</taxon>
        <taxon>Sedentaria</taxon>
        <taxon>Canalipalpata</taxon>
        <taxon>Terebellida</taxon>
        <taxon>Terebelliformia</taxon>
        <taxon>Alvinellidae</taxon>
        <taxon>Paralvinella</taxon>
    </lineage>
</organism>
<evidence type="ECO:0000256" key="1">
    <source>
        <dbReference type="SAM" id="MobiDB-lite"/>
    </source>
</evidence>
<feature type="region of interest" description="Disordered" evidence="1">
    <location>
        <begin position="339"/>
        <end position="359"/>
    </location>
</feature>
<evidence type="ECO:0000313" key="2">
    <source>
        <dbReference type="EMBL" id="KAK2162318.1"/>
    </source>
</evidence>
<reference evidence="2" key="1">
    <citation type="journal article" date="2023" name="Mol. Biol. Evol.">
        <title>Third-Generation Sequencing Reveals the Adaptive Role of the Epigenome in Three Deep-Sea Polychaetes.</title>
        <authorList>
            <person name="Perez M."/>
            <person name="Aroh O."/>
            <person name="Sun Y."/>
            <person name="Lan Y."/>
            <person name="Juniper S.K."/>
            <person name="Young C.R."/>
            <person name="Angers B."/>
            <person name="Qian P.Y."/>
        </authorList>
    </citation>
    <scope>NUCLEOTIDE SEQUENCE</scope>
    <source>
        <strain evidence="2">P08H-3</strain>
    </source>
</reference>
<evidence type="ECO:0000313" key="3">
    <source>
        <dbReference type="Proteomes" id="UP001208570"/>
    </source>
</evidence>
<dbReference type="EMBL" id="JAODUP010000100">
    <property type="protein sequence ID" value="KAK2162318.1"/>
    <property type="molecule type" value="Genomic_DNA"/>
</dbReference>
<keyword evidence="3" id="KW-1185">Reference proteome</keyword>
<proteinExistence type="predicted"/>
<feature type="region of interest" description="Disordered" evidence="1">
    <location>
        <begin position="201"/>
        <end position="221"/>
    </location>
</feature>
<accession>A0AAD9JZF5</accession>
<sequence>MSIYLCRIRRRVCRRHGDILLDFHQDAPPLQRRPVGVGSPHCAALIMFFLIRDSNVISPGSVGRLRANRALVRPQPAVITGRRWEDSTLQPFHGRQRIQSILMSKPSEPFIVAEFCSYVVCSRVPSSEYETCFDRMIHNCWVQSVADLSNVPSEFGDLTTRRDHLETDCYVYDDCLTLSGGQPRRQGTSFDDDLEIQKSNGVLDVDDDEDDDVDDWSRQESNTKRWGERLRPVKKWSDRLTLFGKKWATAGKPNSPKRWTERLKIPARKWSDRLKIPGGVKRWGSRMMLPQKRWYDGQEEPSMEEKIGELGAAKKWGERIRPTKRETSFRVRRSAAGILNGTEPGLNSENDEQGKGAASKTFGDTIIGKMVRKRSHGTEWQSEAKKWADRILGYGKKWGSRIRPFEKKWGGRILPLAKKWGGRILPISTKKDAETPFIDYDNNIGPLPPSASEPGGAQSGRSKRWSERMYPHVLKTRQSSYSARDSKTRQAVNRMLFRRAWPRSEFTTGNSPFSWRRQSLGMW</sequence>
<protein>
    <submittedName>
        <fullName evidence="2">Uncharacterized protein</fullName>
    </submittedName>
</protein>
<comment type="caution">
    <text evidence="2">The sequence shown here is derived from an EMBL/GenBank/DDBJ whole genome shotgun (WGS) entry which is preliminary data.</text>
</comment>
<feature type="region of interest" description="Disordered" evidence="1">
    <location>
        <begin position="445"/>
        <end position="469"/>
    </location>
</feature>
<dbReference type="AlphaFoldDB" id="A0AAD9JZF5"/>
<name>A0AAD9JZF5_9ANNE</name>